<reference evidence="6 7" key="1">
    <citation type="journal article" date="2019" name="Environ. Microbiol.">
        <title>Species interactions and distinct microbial communities in high Arctic permafrost affected cryosols are associated with the CH4 and CO2 gas fluxes.</title>
        <authorList>
            <person name="Altshuler I."/>
            <person name="Hamel J."/>
            <person name="Turney S."/>
            <person name="Magnuson E."/>
            <person name="Levesque R."/>
            <person name="Greer C."/>
            <person name="Whyte L.G."/>
        </authorList>
    </citation>
    <scope>NUCLEOTIDE SEQUENCE [LARGE SCALE GENOMIC DNA]</scope>
    <source>
        <strain evidence="6 7">42</strain>
    </source>
</reference>
<evidence type="ECO:0000256" key="4">
    <source>
        <dbReference type="PROSITE-ProRule" id="PRU00050"/>
    </source>
</evidence>
<dbReference type="SUPFAM" id="SSF52738">
    <property type="entry name" value="Methylesterase CheB, C-terminal domain"/>
    <property type="match status" value="1"/>
</dbReference>
<evidence type="ECO:0000256" key="1">
    <source>
        <dbReference type="ARBA" id="ARBA00022801"/>
    </source>
</evidence>
<dbReference type="EC" id="3.1.1.61" evidence="2"/>
<feature type="active site" evidence="4">
    <location>
        <position position="133"/>
    </location>
</feature>
<feature type="active site" evidence="4">
    <location>
        <position position="13"/>
    </location>
</feature>
<evidence type="ECO:0000256" key="2">
    <source>
        <dbReference type="ARBA" id="ARBA00039140"/>
    </source>
</evidence>
<keyword evidence="4" id="KW-0145">Chemotaxis</keyword>
<dbReference type="Pfam" id="PF01339">
    <property type="entry name" value="CheB_methylest"/>
    <property type="match status" value="1"/>
</dbReference>
<comment type="caution">
    <text evidence="6">The sequence shown here is derived from an EMBL/GenBank/DDBJ whole genome shotgun (WGS) entry which is preliminary data.</text>
</comment>
<name>A0A502E860_9FLAO</name>
<dbReference type="RefSeq" id="WP_140511381.1">
    <property type="nucleotide sequence ID" value="NZ_RCZH01000020.1"/>
</dbReference>
<proteinExistence type="predicted"/>
<accession>A0A502E860</accession>
<dbReference type="PANTHER" id="PTHR42872:SF6">
    <property type="entry name" value="PROTEIN-GLUTAMATE METHYLESTERASE_PROTEIN-GLUTAMINE GLUTAMINASE"/>
    <property type="match status" value="1"/>
</dbReference>
<dbReference type="PANTHER" id="PTHR42872">
    <property type="entry name" value="PROTEIN-GLUTAMATE METHYLESTERASE/PROTEIN-GLUTAMINE GLUTAMINASE"/>
    <property type="match status" value="1"/>
</dbReference>
<dbReference type="GO" id="GO:0005737">
    <property type="term" value="C:cytoplasm"/>
    <property type="evidence" value="ECO:0007669"/>
    <property type="project" value="InterPro"/>
</dbReference>
<organism evidence="6 7">
    <name type="scientific">Flavobacterium pectinovorum</name>
    <dbReference type="NCBI Taxonomy" id="29533"/>
    <lineage>
        <taxon>Bacteria</taxon>
        <taxon>Pseudomonadati</taxon>
        <taxon>Bacteroidota</taxon>
        <taxon>Flavobacteriia</taxon>
        <taxon>Flavobacteriales</taxon>
        <taxon>Flavobacteriaceae</taxon>
        <taxon>Flavobacterium</taxon>
    </lineage>
</organism>
<dbReference type="CDD" id="cd16433">
    <property type="entry name" value="CheB"/>
    <property type="match status" value="1"/>
</dbReference>
<evidence type="ECO:0000313" key="7">
    <source>
        <dbReference type="Proteomes" id="UP000319700"/>
    </source>
</evidence>
<comment type="catalytic activity">
    <reaction evidence="3">
        <text>[protein]-L-glutamate 5-O-methyl ester + H2O = L-glutamyl-[protein] + methanol + H(+)</text>
        <dbReference type="Rhea" id="RHEA:23236"/>
        <dbReference type="Rhea" id="RHEA-COMP:10208"/>
        <dbReference type="Rhea" id="RHEA-COMP:10311"/>
        <dbReference type="ChEBI" id="CHEBI:15377"/>
        <dbReference type="ChEBI" id="CHEBI:15378"/>
        <dbReference type="ChEBI" id="CHEBI:17790"/>
        <dbReference type="ChEBI" id="CHEBI:29973"/>
        <dbReference type="ChEBI" id="CHEBI:82795"/>
        <dbReference type="EC" id="3.1.1.61"/>
    </reaction>
</comment>
<dbReference type="GO" id="GO:0006935">
    <property type="term" value="P:chemotaxis"/>
    <property type="evidence" value="ECO:0007669"/>
    <property type="project" value="UniProtKB-UniRule"/>
</dbReference>
<dbReference type="AlphaFoldDB" id="A0A502E860"/>
<dbReference type="GO" id="GO:0000156">
    <property type="term" value="F:phosphorelay response regulator activity"/>
    <property type="evidence" value="ECO:0007669"/>
    <property type="project" value="InterPro"/>
</dbReference>
<protein>
    <recommendedName>
        <fullName evidence="2">protein-glutamate methylesterase</fullName>
        <ecNumber evidence="2">3.1.1.61</ecNumber>
    </recommendedName>
</protein>
<feature type="active site" evidence="4">
    <location>
        <position position="40"/>
    </location>
</feature>
<dbReference type="OrthoDB" id="1524092at2"/>
<dbReference type="InterPro" id="IPR011247">
    <property type="entry name" value="Chemotax_prot-Glu_Me-esterase"/>
</dbReference>
<dbReference type="InterPro" id="IPR035909">
    <property type="entry name" value="CheB_C"/>
</dbReference>
<dbReference type="EMBL" id="RCZH01000020">
    <property type="protein sequence ID" value="TPG33928.1"/>
    <property type="molecule type" value="Genomic_DNA"/>
</dbReference>
<evidence type="ECO:0000259" key="5">
    <source>
        <dbReference type="PROSITE" id="PS50122"/>
    </source>
</evidence>
<dbReference type="PROSITE" id="PS50122">
    <property type="entry name" value="CHEB"/>
    <property type="match status" value="1"/>
</dbReference>
<keyword evidence="1 4" id="KW-0378">Hydrolase</keyword>
<sequence>MDQIRNLIVIGASAGGIKAISKIINGLPETIDAAIMVVLHLSRKSNPENIVQIFQRNTSLKCLVAKDETEIEKGNIYIAPPEHHLMVNNQTINLNQGPEENRHRPSVDVLFRSAAVHFGHKAIGVIASGMLYDGTSGMQAIKSCGGLCIVQDPEQAEYADMPRSVLNKIRVDYMAELEEIPVIIQNILNKPLPPKIEIPHELKIEINITEKLMSDINQLKRIADHSDFSCPDCGGGLWKIKEDPTHRYRCHIGHVYSEKMLHELQDLKIEESIWVSIRMLEEKRNMLRLLSERRNRRDNEETLSSFAKRINDIDEHIKRLKSFVINISTNALSGD</sequence>
<dbReference type="PIRSF" id="PIRSF036461">
    <property type="entry name" value="Chmtx_methlestr"/>
    <property type="match status" value="1"/>
</dbReference>
<evidence type="ECO:0000256" key="3">
    <source>
        <dbReference type="ARBA" id="ARBA00048267"/>
    </source>
</evidence>
<dbReference type="Proteomes" id="UP000319700">
    <property type="component" value="Unassembled WGS sequence"/>
</dbReference>
<evidence type="ECO:0000313" key="6">
    <source>
        <dbReference type="EMBL" id="TPG33928.1"/>
    </source>
</evidence>
<dbReference type="InterPro" id="IPR000673">
    <property type="entry name" value="Sig_transdc_resp-reg_Me-estase"/>
</dbReference>
<gene>
    <name evidence="6" type="ORF">EAH81_23565</name>
</gene>
<feature type="domain" description="CheB-type methylesterase" evidence="5">
    <location>
        <begin position="1"/>
        <end position="191"/>
    </location>
</feature>
<dbReference type="GO" id="GO:0008984">
    <property type="term" value="F:protein-glutamate methylesterase activity"/>
    <property type="evidence" value="ECO:0007669"/>
    <property type="project" value="UniProtKB-EC"/>
</dbReference>
<dbReference type="Gene3D" id="3.40.50.180">
    <property type="entry name" value="Methylesterase CheB, C-terminal domain"/>
    <property type="match status" value="1"/>
</dbReference>
<keyword evidence="7" id="KW-1185">Reference proteome</keyword>